<dbReference type="NCBIfam" id="TIGR00503">
    <property type="entry name" value="prfC"/>
    <property type="match status" value="1"/>
</dbReference>
<dbReference type="InterPro" id="IPR041732">
    <property type="entry name" value="RF3_GTP-bd"/>
</dbReference>
<dbReference type="EMBL" id="JAATLK010000001">
    <property type="protein sequence ID" value="NIZ46739.1"/>
    <property type="molecule type" value="Genomic_DNA"/>
</dbReference>
<dbReference type="SUPFAM" id="SSF50447">
    <property type="entry name" value="Translation proteins"/>
    <property type="match status" value="1"/>
</dbReference>
<evidence type="ECO:0000256" key="1">
    <source>
        <dbReference type="ARBA" id="ARBA00004496"/>
    </source>
</evidence>
<dbReference type="PROSITE" id="PS00301">
    <property type="entry name" value="G_TR_1"/>
    <property type="match status" value="1"/>
</dbReference>
<keyword evidence="11" id="KW-1185">Reference proteome</keyword>
<dbReference type="Proteomes" id="UP000752013">
    <property type="component" value="Unassembled WGS sequence"/>
</dbReference>
<dbReference type="InterPro" id="IPR004548">
    <property type="entry name" value="PrfC"/>
</dbReference>
<evidence type="ECO:0000256" key="5">
    <source>
        <dbReference type="ARBA" id="ARBA00022917"/>
    </source>
</evidence>
<evidence type="ECO:0000256" key="3">
    <source>
        <dbReference type="ARBA" id="ARBA00022490"/>
    </source>
</evidence>
<dbReference type="GO" id="GO:0016150">
    <property type="term" value="F:translation release factor activity, codon nonspecific"/>
    <property type="evidence" value="ECO:0007669"/>
    <property type="project" value="TreeGrafter"/>
</dbReference>
<dbReference type="Pfam" id="PF00009">
    <property type="entry name" value="GTP_EFTU"/>
    <property type="match status" value="1"/>
</dbReference>
<evidence type="ECO:0000256" key="2">
    <source>
        <dbReference type="ARBA" id="ARBA00009978"/>
    </source>
</evidence>
<dbReference type="SUPFAM" id="SSF52540">
    <property type="entry name" value="P-loop containing nucleoside triphosphate hydrolases"/>
    <property type="match status" value="1"/>
</dbReference>
<dbReference type="RefSeq" id="WP_167703191.1">
    <property type="nucleotide sequence ID" value="NZ_CP118168.1"/>
</dbReference>
<dbReference type="SUPFAM" id="SSF54980">
    <property type="entry name" value="EF-G C-terminal domain-like"/>
    <property type="match status" value="1"/>
</dbReference>
<feature type="binding site" evidence="8">
    <location>
        <begin position="83"/>
        <end position="87"/>
    </location>
    <ligand>
        <name>GTP</name>
        <dbReference type="ChEBI" id="CHEBI:37565"/>
    </ligand>
</feature>
<dbReference type="InterPro" id="IPR035647">
    <property type="entry name" value="EFG_III/V"/>
</dbReference>
<sequence>MSSTPLPRLTFAIISHPDAGKTTITEKLLLFGGAIQAAGLVKSKHGGRSTVSDFMEIERQRGVSISTSVMGFEFLNRKINLLDTPGHADFSEDTYRTLTAVDSALMVIDSVKGVEERTRKLCEICRMRRTPIITFLNKLDREGKDPFEVLDEVERELNLTVSPLSWPIGQGKEFKGVYDLTEEKIFLFDAHATTEDATILDATNLDSDSVKESIDEHLLRKLKDDLEMVRGVYPSITEESYLSGNVSPVLFGSALNNFGVRELLAALVRYAPSAGFFETEQRLIHPDEASFSGFIFKIHANLDPKHRDRIAFLRICSGVFEKNKIYTHPRSGKTYRTATPLAFMAQNREATDRAYPGDIIGLHDTGLFRIGDALTEGEVLDFKGIPAFSPQLFRRIINKDPLKSKQFNRALTELSEEGVIQVFTTYYTKERLIGAVGVLQFDVTQFRLTSEYGASCAFESVDFNIACWVSSQDKQAWDKFFGFYENKIALDSKDRYVFLAANRWLLERTIEEHPKITFSFTSEG</sequence>
<dbReference type="PANTHER" id="PTHR43556">
    <property type="entry name" value="PEPTIDE CHAIN RELEASE FACTOR RF3"/>
    <property type="match status" value="1"/>
</dbReference>
<dbReference type="FunFam" id="3.30.70.3280:FF:000001">
    <property type="entry name" value="Peptide chain release factor 3"/>
    <property type="match status" value="1"/>
</dbReference>
<organism evidence="10 11">
    <name type="scientific">Entomospira nematocerorum</name>
    <dbReference type="NCBI Taxonomy" id="2719987"/>
    <lineage>
        <taxon>Bacteria</taxon>
        <taxon>Pseudomonadati</taxon>
        <taxon>Spirochaetota</taxon>
        <taxon>Spirochaetia</taxon>
        <taxon>Spirochaetales</taxon>
        <taxon>Spirochaetaceae</taxon>
        <taxon>Entomospira</taxon>
    </lineage>
</organism>
<dbReference type="InterPro" id="IPR038467">
    <property type="entry name" value="RF3_dom_3_sf"/>
</dbReference>
<evidence type="ECO:0000256" key="4">
    <source>
        <dbReference type="ARBA" id="ARBA00022741"/>
    </source>
</evidence>
<name>A0A968GBI1_9SPIO</name>
<reference evidence="10" key="1">
    <citation type="submission" date="2020-03" db="EMBL/GenBank/DDBJ databases">
        <title>Spirochaetal bacteria isolated from arthropods constitute a novel genus Entomospira genus novum within the order Spirochaetales.</title>
        <authorList>
            <person name="Grana-Miraglia L."/>
            <person name="Sikutova S."/>
            <person name="Fingerle V."/>
            <person name="Sing A."/>
            <person name="Castillo-Ramirez S."/>
            <person name="Margos G."/>
            <person name="Rudolf I."/>
        </authorList>
    </citation>
    <scope>NUCLEOTIDE SEQUENCE</scope>
    <source>
        <strain evidence="10">BR208</strain>
    </source>
</reference>
<comment type="function">
    <text evidence="8">Increases the formation of ribosomal termination complexes and stimulates activities of RF-1 and RF-2. It binds guanine nucleotides and has strong preference for UGA stop codons. It may interact directly with the ribosome. The stimulation of RF-1 and RF-2 is significantly reduced by GTP and GDP, but not by GMP.</text>
</comment>
<evidence type="ECO:0000256" key="8">
    <source>
        <dbReference type="HAMAP-Rule" id="MF_00072"/>
    </source>
</evidence>
<dbReference type="GO" id="GO:0006449">
    <property type="term" value="P:regulation of translational termination"/>
    <property type="evidence" value="ECO:0007669"/>
    <property type="project" value="UniProtKB-UniRule"/>
</dbReference>
<dbReference type="GO" id="GO:0016149">
    <property type="term" value="F:translation release factor activity, codon specific"/>
    <property type="evidence" value="ECO:0007669"/>
    <property type="project" value="UniProtKB-UniRule"/>
</dbReference>
<comment type="similarity">
    <text evidence="2 8">Belongs to the TRAFAC class translation factor GTPase superfamily. Classic translation factor GTPase family. PrfC subfamily.</text>
</comment>
<proteinExistence type="inferred from homology"/>
<dbReference type="InterPro" id="IPR009000">
    <property type="entry name" value="Transl_B-barrel_sf"/>
</dbReference>
<dbReference type="GO" id="GO:0005829">
    <property type="term" value="C:cytosol"/>
    <property type="evidence" value="ECO:0007669"/>
    <property type="project" value="TreeGrafter"/>
</dbReference>
<evidence type="ECO:0000256" key="7">
    <source>
        <dbReference type="ARBA" id="ARBA00073639"/>
    </source>
</evidence>
<comment type="caution">
    <text evidence="10">The sequence shown here is derived from an EMBL/GenBank/DDBJ whole genome shotgun (WGS) entry which is preliminary data.</text>
</comment>
<dbReference type="CDD" id="cd04169">
    <property type="entry name" value="RF3"/>
    <property type="match status" value="1"/>
</dbReference>
<keyword evidence="3 8" id="KW-0963">Cytoplasm</keyword>
<dbReference type="NCBIfam" id="TIGR00231">
    <property type="entry name" value="small_GTP"/>
    <property type="match status" value="1"/>
</dbReference>
<evidence type="ECO:0000256" key="6">
    <source>
        <dbReference type="ARBA" id="ARBA00023134"/>
    </source>
</evidence>
<dbReference type="Gene3D" id="3.40.50.300">
    <property type="entry name" value="P-loop containing nucleotide triphosphate hydrolases"/>
    <property type="match status" value="2"/>
</dbReference>
<gene>
    <name evidence="8" type="primary">prfC</name>
    <name evidence="10" type="ORF">HCT46_02220</name>
</gene>
<comment type="subcellular location">
    <subcellularLocation>
        <location evidence="1 8">Cytoplasm</location>
    </subcellularLocation>
</comment>
<dbReference type="Pfam" id="PF16658">
    <property type="entry name" value="RF3_C"/>
    <property type="match status" value="1"/>
</dbReference>
<keyword evidence="4 8" id="KW-0547">Nucleotide-binding</keyword>
<keyword evidence="6 8" id="KW-0342">GTP-binding</keyword>
<accession>A0A968GBI1</accession>
<dbReference type="InterPro" id="IPR005225">
    <property type="entry name" value="Small_GTP-bd"/>
</dbReference>
<protein>
    <recommendedName>
        <fullName evidence="7 8">Peptide chain release factor 3</fullName>
        <shortName evidence="8">RF-3</shortName>
    </recommendedName>
</protein>
<dbReference type="InterPro" id="IPR032090">
    <property type="entry name" value="RF3_C"/>
</dbReference>
<dbReference type="Gene3D" id="3.30.70.3280">
    <property type="entry name" value="Peptide chain release factor 3, domain III"/>
    <property type="match status" value="1"/>
</dbReference>
<dbReference type="HAMAP" id="MF_00072">
    <property type="entry name" value="Rel_fac_3"/>
    <property type="match status" value="1"/>
</dbReference>
<dbReference type="InterPro" id="IPR053905">
    <property type="entry name" value="EF-G-like_DII"/>
</dbReference>
<dbReference type="InterPro" id="IPR027417">
    <property type="entry name" value="P-loop_NTPase"/>
</dbReference>
<dbReference type="GO" id="GO:0005525">
    <property type="term" value="F:GTP binding"/>
    <property type="evidence" value="ECO:0007669"/>
    <property type="project" value="UniProtKB-UniRule"/>
</dbReference>
<dbReference type="InterPro" id="IPR000795">
    <property type="entry name" value="T_Tr_GTP-bd_dom"/>
</dbReference>
<dbReference type="PROSITE" id="PS51722">
    <property type="entry name" value="G_TR_2"/>
    <property type="match status" value="1"/>
</dbReference>
<feature type="binding site" evidence="8">
    <location>
        <begin position="15"/>
        <end position="22"/>
    </location>
    <ligand>
        <name>GTP</name>
        <dbReference type="ChEBI" id="CHEBI:37565"/>
    </ligand>
</feature>
<dbReference type="GO" id="GO:0003924">
    <property type="term" value="F:GTPase activity"/>
    <property type="evidence" value="ECO:0007669"/>
    <property type="project" value="InterPro"/>
</dbReference>
<evidence type="ECO:0000313" key="10">
    <source>
        <dbReference type="EMBL" id="NIZ46739.1"/>
    </source>
</evidence>
<dbReference type="InterPro" id="IPR031157">
    <property type="entry name" value="G_TR_CS"/>
</dbReference>
<dbReference type="AlphaFoldDB" id="A0A968GBI1"/>
<feature type="binding site" evidence="8">
    <location>
        <begin position="137"/>
        <end position="140"/>
    </location>
    <ligand>
        <name>GTP</name>
        <dbReference type="ChEBI" id="CHEBI:37565"/>
    </ligand>
</feature>
<dbReference type="NCBIfam" id="NF001964">
    <property type="entry name" value="PRK00741.1"/>
    <property type="match status" value="1"/>
</dbReference>
<dbReference type="FunFam" id="3.40.50.300:FF:000542">
    <property type="entry name" value="Peptide chain release factor 3"/>
    <property type="match status" value="1"/>
</dbReference>
<keyword evidence="5 8" id="KW-0648">Protein biosynthesis</keyword>
<dbReference type="PRINTS" id="PR00315">
    <property type="entry name" value="ELONGATNFCT"/>
</dbReference>
<evidence type="ECO:0000313" key="11">
    <source>
        <dbReference type="Proteomes" id="UP000752013"/>
    </source>
</evidence>
<dbReference type="Pfam" id="PF22042">
    <property type="entry name" value="EF-G_D2"/>
    <property type="match status" value="1"/>
</dbReference>
<evidence type="ECO:0000259" key="9">
    <source>
        <dbReference type="PROSITE" id="PS51722"/>
    </source>
</evidence>
<dbReference type="PANTHER" id="PTHR43556:SF2">
    <property type="entry name" value="PEPTIDE CHAIN RELEASE FACTOR RF3"/>
    <property type="match status" value="1"/>
</dbReference>
<feature type="domain" description="Tr-type G" evidence="9">
    <location>
        <begin position="6"/>
        <end position="275"/>
    </location>
</feature>